<dbReference type="KEGG" id="vg:80034328"/>
<protein>
    <submittedName>
        <fullName evidence="1">Uncharacterized protein</fullName>
    </submittedName>
</protein>
<evidence type="ECO:0000313" key="1">
    <source>
        <dbReference type="EMBL" id="QAY16099.1"/>
    </source>
</evidence>
<accession>A0A411CQ96</accession>
<sequence>MSATAERLDAIEARANAATAGPWEARREDLAMWVFSADEMLEAKLGYVGNAGPLRDAEFIAQAREDIPFLVDLVRDQQAALDAVLGLHTPDDEGDCGYCADYFCDTRKAEYPCATVRTITDALEPKR</sequence>
<dbReference type="Proteomes" id="UP000290693">
    <property type="component" value="Segment"/>
</dbReference>
<dbReference type="GeneID" id="80034328"/>
<keyword evidence="2" id="KW-1185">Reference proteome</keyword>
<proteinExistence type="predicted"/>
<name>A0A411CQ96_9CAUD</name>
<evidence type="ECO:0000313" key="2">
    <source>
        <dbReference type="Proteomes" id="UP000290693"/>
    </source>
</evidence>
<gene>
    <name evidence="1" type="primary">48</name>
    <name evidence="1" type="ORF">SEA_ELESAR_48</name>
</gene>
<dbReference type="EMBL" id="MK392368">
    <property type="protein sequence ID" value="QAY16099.1"/>
    <property type="molecule type" value="Genomic_DNA"/>
</dbReference>
<organism evidence="1 2">
    <name type="scientific">Arthrobacter phage Elesar</name>
    <dbReference type="NCBI Taxonomy" id="2510522"/>
    <lineage>
        <taxon>Viruses</taxon>
        <taxon>Duplodnaviria</taxon>
        <taxon>Heunggongvirae</taxon>
        <taxon>Uroviricota</taxon>
        <taxon>Caudoviricetes</taxon>
        <taxon>Daemsvirinae</taxon>
        <taxon>Elesarvirus</taxon>
        <taxon>Elesarvirus elesar</taxon>
    </lineage>
</organism>
<dbReference type="RefSeq" id="YP_010761212.1">
    <property type="nucleotide sequence ID" value="NC_073593.1"/>
</dbReference>
<reference evidence="1 2" key="1">
    <citation type="submission" date="2019-01" db="EMBL/GenBank/DDBJ databases">
        <authorList>
            <person name="Adair T.L."/>
            <person name="Lucas L.G."/>
            <person name="Young A.M."/>
            <person name="Antrich S.C."/>
            <person name="Baird A.G."/>
            <person name="Dunn E.L."/>
            <person name="Fernandes B.I."/>
            <person name="Fraley E.G."/>
            <person name="Ghanem A.X."/>
            <person name="Gilbert M.G."/>
            <person name="Morris T.B."/>
            <person name="Nortch B.D."/>
            <person name="Overcash M.E."/>
            <person name="Pavleszek K.E."/>
            <person name="Pellegrini L.I.O."/>
            <person name="Pham L.T."/>
            <person name="Rule L.S."/>
            <person name="Schultz E.M."/>
            <person name="Smith J."/>
            <person name="Thong B.J."/>
            <person name="Turner H.A."/>
            <person name="Walker G."/>
            <person name="Whitaker Z.J."/>
            <person name="Wilsey R.N."/>
            <person name="Yanney R.L."/>
            <person name="Klyczek K."/>
            <person name="Garlena R.A."/>
            <person name="Russell D.A."/>
            <person name="Pope W.H."/>
            <person name="Jacobs-Sera D."/>
            <person name="Hatfull G.F."/>
        </authorList>
    </citation>
    <scope>NUCLEOTIDE SEQUENCE [LARGE SCALE GENOMIC DNA]</scope>
</reference>